<feature type="signal peptide" evidence="1">
    <location>
        <begin position="1"/>
        <end position="21"/>
    </location>
</feature>
<dbReference type="InterPro" id="IPR011990">
    <property type="entry name" value="TPR-like_helical_dom_sf"/>
</dbReference>
<evidence type="ECO:0000313" key="3">
    <source>
        <dbReference type="Proteomes" id="UP000282760"/>
    </source>
</evidence>
<accession>A0A3T0JPN8</accession>
<gene>
    <name evidence="2" type="ORF">CT157_05110</name>
</gene>
<sequence>MKVFNVLPLALFTLLAGCASQAPSLNDTLPKLTLQSVLPTVTANEHCNAQIDSDIVYGIGYQLYEEGEFKDAKTCMVMAAPKHTRAFCYLSMIARYDETMTVDQRNTEAFNYMAYAAMQNDWCAEYGMYESYKYGKVGAKQDTALATRWLERSSLHGYAESQQILIEQYTEQDNLSAAYAWTRIMAKTEDATAGDDLKARMTAAQIAEGDKLYSELLTQVTSKKTLRDEAREEDVGRYSADIYQHYPDTFKGLSSAERYAYVKQTMLTAIEQPFTQSRGDVMSYIVINRAALLKKPDANIANDQRIVSLMEDEELSVDETIESGLLVVSKFYK</sequence>
<dbReference type="AlphaFoldDB" id="A0A3T0JPN8"/>
<proteinExistence type="predicted"/>
<dbReference type="EMBL" id="CP024646">
    <property type="protein sequence ID" value="AZV25392.1"/>
    <property type="molecule type" value="Genomic_DNA"/>
</dbReference>
<organism evidence="2 3">
    <name type="scientific">Pseudomonas syringae</name>
    <dbReference type="NCBI Taxonomy" id="317"/>
    <lineage>
        <taxon>Bacteria</taxon>
        <taxon>Pseudomonadati</taxon>
        <taxon>Pseudomonadota</taxon>
        <taxon>Gammaproteobacteria</taxon>
        <taxon>Pseudomonadales</taxon>
        <taxon>Pseudomonadaceae</taxon>
        <taxon>Pseudomonas</taxon>
    </lineage>
</organism>
<dbReference type="Gene3D" id="1.25.40.10">
    <property type="entry name" value="Tetratricopeptide repeat domain"/>
    <property type="match status" value="1"/>
</dbReference>
<reference evidence="2 3" key="1">
    <citation type="submission" date="2017-11" db="EMBL/GenBank/DDBJ databases">
        <title>Effect of PGPRs.</title>
        <authorList>
            <person name="Oliva R."/>
            <person name="Nong J."/>
            <person name="Roman V."/>
        </authorList>
    </citation>
    <scope>NUCLEOTIDE SEQUENCE [LARGE SCALE GENOMIC DNA]</scope>
    <source>
        <strain evidence="2">Inb918</strain>
    </source>
</reference>
<keyword evidence="1" id="KW-0732">Signal</keyword>
<feature type="chain" id="PRO_5019318814" description="Sel1 repeat family protein" evidence="1">
    <location>
        <begin position="22"/>
        <end position="333"/>
    </location>
</feature>
<evidence type="ECO:0000313" key="2">
    <source>
        <dbReference type="EMBL" id="AZV25392.1"/>
    </source>
</evidence>
<dbReference type="PROSITE" id="PS51257">
    <property type="entry name" value="PROKAR_LIPOPROTEIN"/>
    <property type="match status" value="1"/>
</dbReference>
<evidence type="ECO:0000256" key="1">
    <source>
        <dbReference type="SAM" id="SignalP"/>
    </source>
</evidence>
<protein>
    <recommendedName>
        <fullName evidence="4">Sel1 repeat family protein</fullName>
    </recommendedName>
</protein>
<dbReference type="Proteomes" id="UP000282760">
    <property type="component" value="Chromosome"/>
</dbReference>
<evidence type="ECO:0008006" key="4">
    <source>
        <dbReference type="Google" id="ProtNLM"/>
    </source>
</evidence>
<dbReference type="SUPFAM" id="SSF81901">
    <property type="entry name" value="HCP-like"/>
    <property type="match status" value="1"/>
</dbReference>
<name>A0A3T0JPN8_PSESX</name>